<evidence type="ECO:0000313" key="2">
    <source>
        <dbReference type="EMBL" id="EJK53080.1"/>
    </source>
</evidence>
<feature type="compositionally biased region" description="Low complexity" evidence="1">
    <location>
        <begin position="99"/>
        <end position="109"/>
    </location>
</feature>
<protein>
    <submittedName>
        <fullName evidence="2">Uncharacterized protein</fullName>
    </submittedName>
</protein>
<feature type="non-terminal residue" evidence="2">
    <location>
        <position position="1"/>
    </location>
</feature>
<evidence type="ECO:0000256" key="1">
    <source>
        <dbReference type="SAM" id="MobiDB-lite"/>
    </source>
</evidence>
<dbReference type="EMBL" id="AGNL01038548">
    <property type="protein sequence ID" value="EJK53080.1"/>
    <property type="molecule type" value="Genomic_DNA"/>
</dbReference>
<name>K0RIM0_THAOC</name>
<feature type="region of interest" description="Disordered" evidence="1">
    <location>
        <begin position="1"/>
        <end position="56"/>
    </location>
</feature>
<organism evidence="2 3">
    <name type="scientific">Thalassiosira oceanica</name>
    <name type="common">Marine diatom</name>
    <dbReference type="NCBI Taxonomy" id="159749"/>
    <lineage>
        <taxon>Eukaryota</taxon>
        <taxon>Sar</taxon>
        <taxon>Stramenopiles</taxon>
        <taxon>Ochrophyta</taxon>
        <taxon>Bacillariophyta</taxon>
        <taxon>Coscinodiscophyceae</taxon>
        <taxon>Thalassiosirophycidae</taxon>
        <taxon>Thalassiosirales</taxon>
        <taxon>Thalassiosiraceae</taxon>
        <taxon>Thalassiosira</taxon>
    </lineage>
</organism>
<gene>
    <name evidence="2" type="ORF">THAOC_27547</name>
</gene>
<evidence type="ECO:0000313" key="3">
    <source>
        <dbReference type="Proteomes" id="UP000266841"/>
    </source>
</evidence>
<keyword evidence="3" id="KW-1185">Reference proteome</keyword>
<dbReference type="AlphaFoldDB" id="K0RIM0"/>
<accession>K0RIM0</accession>
<proteinExistence type="predicted"/>
<feature type="region of interest" description="Disordered" evidence="1">
    <location>
        <begin position="78"/>
        <end position="140"/>
    </location>
</feature>
<sequence length="157" mass="16602">VSAVSESFGERFSSGPAPPWNPFRVYFGTPSESEEEEATLPEPCHTASINPHGEDGLCRRERKAGRWTLAPSLGLGPCHPPVARGGRGDLSTALAPGERTSSSSGLTRSRAVRLLHPRPARPARHGEQGGGHHPPAWGRVGVVRGGQPCCLASFPTD</sequence>
<feature type="compositionally biased region" description="Basic residues" evidence="1">
    <location>
        <begin position="110"/>
        <end position="123"/>
    </location>
</feature>
<dbReference type="Proteomes" id="UP000266841">
    <property type="component" value="Unassembled WGS sequence"/>
</dbReference>
<comment type="caution">
    <text evidence="2">The sequence shown here is derived from an EMBL/GenBank/DDBJ whole genome shotgun (WGS) entry which is preliminary data.</text>
</comment>
<reference evidence="2 3" key="1">
    <citation type="journal article" date="2012" name="Genome Biol.">
        <title>Genome and low-iron response of an oceanic diatom adapted to chronic iron limitation.</title>
        <authorList>
            <person name="Lommer M."/>
            <person name="Specht M."/>
            <person name="Roy A.S."/>
            <person name="Kraemer L."/>
            <person name="Andreson R."/>
            <person name="Gutowska M.A."/>
            <person name="Wolf J."/>
            <person name="Bergner S.V."/>
            <person name="Schilhabel M.B."/>
            <person name="Klostermeier U.C."/>
            <person name="Beiko R.G."/>
            <person name="Rosenstiel P."/>
            <person name="Hippler M."/>
            <person name="Laroche J."/>
        </authorList>
    </citation>
    <scope>NUCLEOTIDE SEQUENCE [LARGE SCALE GENOMIC DNA]</scope>
    <source>
        <strain evidence="2 3">CCMP1005</strain>
    </source>
</reference>